<dbReference type="Gene3D" id="3.20.20.450">
    <property type="entry name" value="EAL domain"/>
    <property type="match status" value="1"/>
</dbReference>
<dbReference type="SMART" id="SM00086">
    <property type="entry name" value="PAC"/>
    <property type="match status" value="2"/>
</dbReference>
<dbReference type="FunFam" id="3.30.70.270:FF:000001">
    <property type="entry name" value="Diguanylate cyclase domain protein"/>
    <property type="match status" value="1"/>
</dbReference>
<dbReference type="AlphaFoldDB" id="A0ABD5J246"/>
<dbReference type="InterPro" id="IPR043128">
    <property type="entry name" value="Rev_trsase/Diguanyl_cyclase"/>
</dbReference>
<dbReference type="InterPro" id="IPR012226">
    <property type="entry name" value="Diguanyl_cyclase/Pdiesterase"/>
</dbReference>
<dbReference type="PIRSF" id="PIRSF005925">
    <property type="entry name" value="Dos"/>
    <property type="match status" value="1"/>
</dbReference>
<dbReference type="InterPro" id="IPR003018">
    <property type="entry name" value="GAF"/>
</dbReference>
<evidence type="ECO:0000259" key="1">
    <source>
        <dbReference type="PROSITE" id="PS50112"/>
    </source>
</evidence>
<dbReference type="InterPro" id="IPR052155">
    <property type="entry name" value="Biofilm_reg_signaling"/>
</dbReference>
<dbReference type="PANTHER" id="PTHR44757:SF2">
    <property type="entry name" value="BIOFILM ARCHITECTURE MAINTENANCE PROTEIN MBAA"/>
    <property type="match status" value="1"/>
</dbReference>
<dbReference type="CDD" id="cd01949">
    <property type="entry name" value="GGDEF"/>
    <property type="match status" value="1"/>
</dbReference>
<dbReference type="Pfam" id="PF00990">
    <property type="entry name" value="GGDEF"/>
    <property type="match status" value="1"/>
</dbReference>
<proteinExistence type="predicted"/>
<dbReference type="InterPro" id="IPR001633">
    <property type="entry name" value="EAL_dom"/>
</dbReference>
<gene>
    <name evidence="5" type="ORF">P9850_17750</name>
</gene>
<dbReference type="InterPro" id="IPR013767">
    <property type="entry name" value="PAS_fold"/>
</dbReference>
<comment type="caution">
    <text evidence="5">The sequence shown here is derived from an EMBL/GenBank/DDBJ whole genome shotgun (WGS) entry which is preliminary data.</text>
</comment>
<dbReference type="RefSeq" id="WP_066147440.1">
    <property type="nucleotide sequence ID" value="NZ_JACIDF010000001.1"/>
</dbReference>
<dbReference type="InterPro" id="IPR000014">
    <property type="entry name" value="PAS"/>
</dbReference>
<dbReference type="SMART" id="SM00091">
    <property type="entry name" value="PAS"/>
    <property type="match status" value="2"/>
</dbReference>
<dbReference type="SMART" id="SM00267">
    <property type="entry name" value="GGDEF"/>
    <property type="match status" value="1"/>
</dbReference>
<dbReference type="InterPro" id="IPR000160">
    <property type="entry name" value="GGDEF_dom"/>
</dbReference>
<dbReference type="SUPFAM" id="SSF55073">
    <property type="entry name" value="Nucleotide cyclase"/>
    <property type="match status" value="1"/>
</dbReference>
<dbReference type="InterPro" id="IPR029016">
    <property type="entry name" value="GAF-like_dom_sf"/>
</dbReference>
<dbReference type="InterPro" id="IPR001610">
    <property type="entry name" value="PAC"/>
</dbReference>
<dbReference type="PROSITE" id="PS50113">
    <property type="entry name" value="PAC"/>
    <property type="match status" value="1"/>
</dbReference>
<dbReference type="Pfam" id="PF13185">
    <property type="entry name" value="GAF_2"/>
    <property type="match status" value="1"/>
</dbReference>
<dbReference type="SUPFAM" id="SSF55785">
    <property type="entry name" value="PYP-like sensor domain (PAS domain)"/>
    <property type="match status" value="2"/>
</dbReference>
<protein>
    <submittedName>
        <fullName evidence="5">EAL domain-containing protein</fullName>
    </submittedName>
</protein>
<dbReference type="Pfam" id="PF00563">
    <property type="entry name" value="EAL"/>
    <property type="match status" value="1"/>
</dbReference>
<dbReference type="PANTHER" id="PTHR44757">
    <property type="entry name" value="DIGUANYLATE CYCLASE DGCP"/>
    <property type="match status" value="1"/>
</dbReference>
<feature type="domain" description="GGDEF" evidence="4">
    <location>
        <begin position="454"/>
        <end position="587"/>
    </location>
</feature>
<dbReference type="CDD" id="cd00130">
    <property type="entry name" value="PAS"/>
    <property type="match status" value="2"/>
</dbReference>
<evidence type="ECO:0000259" key="2">
    <source>
        <dbReference type="PROSITE" id="PS50113"/>
    </source>
</evidence>
<feature type="domain" description="PAS" evidence="1">
    <location>
        <begin position="22"/>
        <end position="66"/>
    </location>
</feature>
<feature type="domain" description="PAC" evidence="2">
    <location>
        <begin position="371"/>
        <end position="422"/>
    </location>
</feature>
<evidence type="ECO:0000313" key="6">
    <source>
        <dbReference type="Proteomes" id="UP001339962"/>
    </source>
</evidence>
<evidence type="ECO:0000259" key="3">
    <source>
        <dbReference type="PROSITE" id="PS50883"/>
    </source>
</evidence>
<dbReference type="NCBIfam" id="TIGR00254">
    <property type="entry name" value="GGDEF"/>
    <property type="match status" value="1"/>
</dbReference>
<reference evidence="5 6" key="1">
    <citation type="submission" date="2023-03" db="EMBL/GenBank/DDBJ databases">
        <title>Bacillus Genome Sequencing.</title>
        <authorList>
            <person name="Dunlap C."/>
        </authorList>
    </citation>
    <scope>NUCLEOTIDE SEQUENCE [LARGE SCALE GENOMIC DNA]</scope>
    <source>
        <strain evidence="5 6">NRS-38</strain>
    </source>
</reference>
<dbReference type="InterPro" id="IPR029787">
    <property type="entry name" value="Nucleotide_cyclase"/>
</dbReference>
<dbReference type="Pfam" id="PF00989">
    <property type="entry name" value="PAS"/>
    <property type="match status" value="1"/>
</dbReference>
<dbReference type="PROSITE" id="PS50112">
    <property type="entry name" value="PAS"/>
    <property type="match status" value="2"/>
</dbReference>
<feature type="domain" description="EAL" evidence="3">
    <location>
        <begin position="596"/>
        <end position="850"/>
    </location>
</feature>
<dbReference type="InterPro" id="IPR035919">
    <property type="entry name" value="EAL_sf"/>
</dbReference>
<dbReference type="NCBIfam" id="TIGR00229">
    <property type="entry name" value="sensory_box"/>
    <property type="match status" value="2"/>
</dbReference>
<dbReference type="Proteomes" id="UP001339962">
    <property type="component" value="Unassembled WGS sequence"/>
</dbReference>
<feature type="domain" description="PAS" evidence="1">
    <location>
        <begin position="299"/>
        <end position="369"/>
    </location>
</feature>
<dbReference type="EMBL" id="JARTLI010000052">
    <property type="protein sequence ID" value="MED5053631.1"/>
    <property type="molecule type" value="Genomic_DNA"/>
</dbReference>
<dbReference type="Gene3D" id="3.30.70.270">
    <property type="match status" value="1"/>
</dbReference>
<dbReference type="SMART" id="SM00065">
    <property type="entry name" value="GAF"/>
    <property type="match status" value="1"/>
</dbReference>
<sequence>MEIHSYDSSYMRFYFFMPAMQFILDENGDIVDVNEFAARYLGYMRTELIGTSPFALVHPEDRKRVRHRSKWLFLHQPNNIHSLEFRALKKNGEIILIQQNMSQMTSEDGKTLFLISCHHIPSEKKARQLLTGQKKVLEWIAKELPLSDILTEISRTVEEIRPNILCSILLMNDETKKLYHAAAPSLPADYVETINGMEVKMNAGSCGTAAYQRDLVIVSDVQTSPLWQRYQALARSHGLRACWSIPIFSSTKKVLGTFAMYHREPCEPDTEDMDLIYTFSSLAGLAIEQARMREELQESRQHYQSLFEYNQDAVFSLHLDGTFFAANGAAAQITGYSRHELLSMTLHDLVIGEDWPKTIEAFANTAEGYSRHVDFRIQHKTGTILYLNATSIPIFINKKIIGVSVIAKDVTEREEREERIQQMAYYDPLTGLPNRRLFPELVLAAVKKARENGKMAAVLYMDIDRFKYVNDSLGHSFGDQVLQKTADLIKKCVANSGTVARMGGDEFTVILPNLDHQEQAIDIAQRILRMFQDPVQIDDLELFLTLSIGISLYPQHSENVDALIQYADIAMYEVKQKGKNDYYVFQDDHLKKKLPDLILLGDLHKSIRNRELFIVYQPIIDVKTTKIRAMETLVRWYHPVHGTVPPSEFIPLAEETGFIVSIGEWVIRQACEQHEKWKKIGLPPVRIAVNISVKELQDQHFAKRVEAILSQKQISPEYLELEITESLMIYNEPIILNNLMRMKEIGVRLSIDDFGTGYSSLAYLKRLDVDTVKIDQSFIADCPRSYYGSVITTTIISLAHHLGMNVIAEGVEHLDQFRYLEEKGCQEAQGYLFSRPLHPKEATKLLFQGIRHLY</sequence>
<organism evidence="5 6">
    <name type="scientific">Anoxybacteroides rupiense</name>
    <dbReference type="NCBI Taxonomy" id="311460"/>
    <lineage>
        <taxon>Bacteria</taxon>
        <taxon>Bacillati</taxon>
        <taxon>Bacillota</taxon>
        <taxon>Bacilli</taxon>
        <taxon>Bacillales</taxon>
        <taxon>Anoxybacillaceae</taxon>
        <taxon>Anoxybacteroides</taxon>
    </lineage>
</organism>
<dbReference type="PROSITE" id="PS50887">
    <property type="entry name" value="GGDEF"/>
    <property type="match status" value="1"/>
</dbReference>
<dbReference type="Gene3D" id="3.30.450.20">
    <property type="entry name" value="PAS domain"/>
    <property type="match status" value="2"/>
</dbReference>
<accession>A0ABD5J246</accession>
<evidence type="ECO:0000313" key="5">
    <source>
        <dbReference type="EMBL" id="MED5053631.1"/>
    </source>
</evidence>
<dbReference type="InterPro" id="IPR035965">
    <property type="entry name" value="PAS-like_dom_sf"/>
</dbReference>
<evidence type="ECO:0000259" key="4">
    <source>
        <dbReference type="PROSITE" id="PS50887"/>
    </source>
</evidence>
<dbReference type="SUPFAM" id="SSF55781">
    <property type="entry name" value="GAF domain-like"/>
    <property type="match status" value="1"/>
</dbReference>
<dbReference type="Pfam" id="PF13426">
    <property type="entry name" value="PAS_9"/>
    <property type="match status" value="1"/>
</dbReference>
<dbReference type="CDD" id="cd01948">
    <property type="entry name" value="EAL"/>
    <property type="match status" value="1"/>
</dbReference>
<dbReference type="Gene3D" id="3.30.450.40">
    <property type="match status" value="1"/>
</dbReference>
<name>A0ABD5J246_9BACL</name>
<dbReference type="SUPFAM" id="SSF141868">
    <property type="entry name" value="EAL domain-like"/>
    <property type="match status" value="1"/>
</dbReference>
<dbReference type="InterPro" id="IPR000700">
    <property type="entry name" value="PAS-assoc_C"/>
</dbReference>
<dbReference type="SMART" id="SM00052">
    <property type="entry name" value="EAL"/>
    <property type="match status" value="1"/>
</dbReference>
<dbReference type="PROSITE" id="PS50883">
    <property type="entry name" value="EAL"/>
    <property type="match status" value="1"/>
</dbReference>